<dbReference type="InterPro" id="IPR023753">
    <property type="entry name" value="FAD/NAD-binding_dom"/>
</dbReference>
<evidence type="ECO:0000256" key="13">
    <source>
        <dbReference type="ARBA" id="ARBA00060891"/>
    </source>
</evidence>
<keyword evidence="4" id="KW-0874">Quinone</keyword>
<keyword evidence="8" id="KW-0496">Mitochondrion</keyword>
<evidence type="ECO:0000256" key="4">
    <source>
        <dbReference type="ARBA" id="ARBA00022719"/>
    </source>
</evidence>
<evidence type="ECO:0000256" key="9">
    <source>
        <dbReference type="ARBA" id="ARBA00051038"/>
    </source>
</evidence>
<evidence type="ECO:0000256" key="11">
    <source>
        <dbReference type="ARBA" id="ARBA00052986"/>
    </source>
</evidence>
<organism evidence="18 19">
    <name type="scientific">Plutella xylostella</name>
    <name type="common">Diamondback moth</name>
    <name type="synonym">Plutella maculipennis</name>
    <dbReference type="NCBI Taxonomy" id="51655"/>
    <lineage>
        <taxon>Eukaryota</taxon>
        <taxon>Metazoa</taxon>
        <taxon>Ecdysozoa</taxon>
        <taxon>Arthropoda</taxon>
        <taxon>Hexapoda</taxon>
        <taxon>Insecta</taxon>
        <taxon>Pterygota</taxon>
        <taxon>Neoptera</taxon>
        <taxon>Endopterygota</taxon>
        <taxon>Lepidoptera</taxon>
        <taxon>Glossata</taxon>
        <taxon>Ditrysia</taxon>
        <taxon>Yponomeutoidea</taxon>
        <taxon>Plutellidae</taxon>
        <taxon>Plutella</taxon>
    </lineage>
</organism>
<evidence type="ECO:0000256" key="8">
    <source>
        <dbReference type="ARBA" id="ARBA00023128"/>
    </source>
</evidence>
<evidence type="ECO:0000256" key="7">
    <source>
        <dbReference type="ARBA" id="ARBA00023002"/>
    </source>
</evidence>
<evidence type="ECO:0000256" key="2">
    <source>
        <dbReference type="ARBA" id="ARBA00004173"/>
    </source>
</evidence>
<reference evidence="18" key="1">
    <citation type="submission" date="2020-11" db="EMBL/GenBank/DDBJ databases">
        <authorList>
            <person name="Whiteford S."/>
        </authorList>
    </citation>
    <scope>NUCLEOTIDE SEQUENCE</scope>
</reference>
<dbReference type="Gene3D" id="3.50.50.60">
    <property type="entry name" value="FAD/NAD(P)-binding domain"/>
    <property type="match status" value="2"/>
</dbReference>
<dbReference type="InterPro" id="IPR015904">
    <property type="entry name" value="Sulphide_quinone_reductase"/>
</dbReference>
<comment type="similarity">
    <text evidence="13">Belongs to the SQRD family.</text>
</comment>
<evidence type="ECO:0000256" key="14">
    <source>
        <dbReference type="ARBA" id="ARBA00066447"/>
    </source>
</evidence>
<dbReference type="InterPro" id="IPR036188">
    <property type="entry name" value="FAD/NAD-bd_sf"/>
</dbReference>
<dbReference type="Pfam" id="PF07992">
    <property type="entry name" value="Pyr_redox_2"/>
    <property type="match status" value="1"/>
</dbReference>
<comment type="caution">
    <text evidence="18">The sequence shown here is derived from an EMBL/GenBank/DDBJ whole genome shotgun (WGS) entry which is preliminary data.</text>
</comment>
<evidence type="ECO:0000256" key="1">
    <source>
        <dbReference type="ARBA" id="ARBA00001974"/>
    </source>
</evidence>
<evidence type="ECO:0000256" key="16">
    <source>
        <dbReference type="ARBA" id="ARBA00082958"/>
    </source>
</evidence>
<dbReference type="FunFam" id="3.50.50.60:FF:000034">
    <property type="entry name" value="sulfide:quinone oxidoreductase, mitochondrial"/>
    <property type="match status" value="1"/>
</dbReference>
<comment type="subcellular location">
    <subcellularLocation>
        <location evidence="2">Mitochondrion</location>
    </subcellularLocation>
</comment>
<dbReference type="EC" id="1.8.5.8" evidence="14"/>
<evidence type="ECO:0000256" key="3">
    <source>
        <dbReference type="ARBA" id="ARBA00022630"/>
    </source>
</evidence>
<evidence type="ECO:0000256" key="12">
    <source>
        <dbReference type="ARBA" id="ARBA00059167"/>
    </source>
</evidence>
<name>A0A8S4DC16_PLUXY</name>
<keyword evidence="3" id="KW-0285">Flavoprotein</keyword>
<dbReference type="GO" id="GO:0106436">
    <property type="term" value="F:glutathione-dependent sulfide quinone oxidoreductase activity"/>
    <property type="evidence" value="ECO:0007669"/>
    <property type="project" value="UniProtKB-EC"/>
</dbReference>
<keyword evidence="7" id="KW-0560">Oxidoreductase</keyword>
<dbReference type="GO" id="GO:0070221">
    <property type="term" value="P:sulfide oxidation, using sulfide:quinone oxidoreductase"/>
    <property type="evidence" value="ECO:0007669"/>
    <property type="project" value="TreeGrafter"/>
</dbReference>
<comment type="cofactor">
    <cofactor evidence="1">
        <name>FAD</name>
        <dbReference type="ChEBI" id="CHEBI:57692"/>
    </cofactor>
</comment>
<evidence type="ECO:0000313" key="19">
    <source>
        <dbReference type="Proteomes" id="UP000653454"/>
    </source>
</evidence>
<dbReference type="GO" id="GO:0005739">
    <property type="term" value="C:mitochondrion"/>
    <property type="evidence" value="ECO:0007669"/>
    <property type="project" value="UniProtKB-SubCell"/>
</dbReference>
<accession>A0A8S4DC16</accession>
<evidence type="ECO:0000256" key="6">
    <source>
        <dbReference type="ARBA" id="ARBA00022946"/>
    </source>
</evidence>
<dbReference type="Proteomes" id="UP000653454">
    <property type="component" value="Unassembled WGS sequence"/>
</dbReference>
<evidence type="ECO:0000259" key="17">
    <source>
        <dbReference type="Pfam" id="PF07992"/>
    </source>
</evidence>
<evidence type="ECO:0000256" key="15">
    <source>
        <dbReference type="ARBA" id="ARBA00070160"/>
    </source>
</evidence>
<dbReference type="GO" id="GO:0048038">
    <property type="term" value="F:quinone binding"/>
    <property type="evidence" value="ECO:0007669"/>
    <property type="project" value="UniProtKB-KW"/>
</dbReference>
<comment type="function">
    <text evidence="12">Catalyzes the oxidation of hydrogen sulfide with the help of a quinone, such as ubiquinone-10, giving rise to thiosulfate and ultimately to sulfane (molecular sulfur) atoms. Requires an additional electron acceptor; can use sulfite, sulfide or cyanide (in vitro). It is believed the in vivo electron acceptor is glutathione.</text>
</comment>
<dbReference type="GO" id="GO:0071949">
    <property type="term" value="F:FAD binding"/>
    <property type="evidence" value="ECO:0007669"/>
    <property type="project" value="TreeGrafter"/>
</dbReference>
<dbReference type="GO" id="GO:0070224">
    <property type="term" value="F:sulfide:quinone oxidoreductase activity"/>
    <property type="evidence" value="ECO:0007669"/>
    <property type="project" value="TreeGrafter"/>
</dbReference>
<evidence type="ECO:0000313" key="18">
    <source>
        <dbReference type="EMBL" id="CAG9094697.1"/>
    </source>
</evidence>
<gene>
    <name evidence="18" type="ORF">PLXY2_LOCUS1395</name>
</gene>
<evidence type="ECO:0000256" key="5">
    <source>
        <dbReference type="ARBA" id="ARBA00022827"/>
    </source>
</evidence>
<keyword evidence="5" id="KW-0274">FAD</keyword>
<sequence length="455" mass="50837">MANLIRNICTRTPSASSSFHRAFSVSSTNNKNYSCKLLVVGGGSGGCTIANKFARRLGKDAVIVVEPSKHHYYQPLWTLVGAGVKRVADTRRSARSVLPAAATWVVDRAACLHPERNKLVTEEGHEIEYEYVVVATGIDNDYDKIPGLKQALDDIHSGVSTIYSAEYCEKTWRDLQLFTGGDAIFTFPDTPIKCPGAPQKIAYMTDAYFEKKNIRSKANIHYNTFLPVIFGIKKYADELLKVAARKNISVNYRTLLTAVHGDRKEATFVVKDADGKNVSESTVPYDLLHVTPAMRTPEFLRTNTALVDKTGFLDVDKYSLQHKKYKNMYGIGDCTNTPNSKTAAAIAKQCYVLEQNLLKTMKQDTPSASYDGYGACPLVTSYNTCILAEFLYDGVVHETFPFDQVSAKESRLAYYLKRDMFPFIYWNAMLKGYYHGPEFVRTFAAPLARLAGKKD</sequence>
<dbReference type="SUPFAM" id="SSF51905">
    <property type="entry name" value="FAD/NAD(P)-binding domain"/>
    <property type="match status" value="1"/>
</dbReference>
<evidence type="ECO:0000256" key="10">
    <source>
        <dbReference type="ARBA" id="ARBA00052810"/>
    </source>
</evidence>
<dbReference type="EMBL" id="CAJHNJ030000003">
    <property type="protein sequence ID" value="CAG9094697.1"/>
    <property type="molecule type" value="Genomic_DNA"/>
</dbReference>
<dbReference type="PANTHER" id="PTHR10632">
    <property type="entry name" value="SULFIDE:QUINONE OXIDOREDUCTASE"/>
    <property type="match status" value="1"/>
</dbReference>
<keyword evidence="19" id="KW-1185">Reference proteome</keyword>
<proteinExistence type="inferred from homology"/>
<feature type="domain" description="FAD/NAD(P)-binding" evidence="17">
    <location>
        <begin position="36"/>
        <end position="174"/>
    </location>
</feature>
<protein>
    <recommendedName>
        <fullName evidence="15">Sulfide:quinone oxidoreductase, mitochondrial</fullName>
        <ecNumber evidence="14">1.8.5.8</ecNumber>
    </recommendedName>
    <alternativeName>
        <fullName evidence="16">Sulfide quinone oxidoreductase</fullName>
    </alternativeName>
</protein>
<dbReference type="AlphaFoldDB" id="A0A8S4DC16"/>
<dbReference type="PANTHER" id="PTHR10632:SF2">
    <property type="entry name" value="SULFIDE:QUINONE OXIDOREDUCTASE, MITOCHONDRIAL"/>
    <property type="match status" value="1"/>
</dbReference>
<keyword evidence="6" id="KW-0809">Transit peptide</keyword>
<comment type="catalytic activity">
    <reaction evidence="9">
        <text>ubiquinone-10 + hydrogen sulfide + sulfite + 2 H(+) = ubiquinol-10 + thiosulfate</text>
        <dbReference type="Rhea" id="RHEA:38359"/>
        <dbReference type="ChEBI" id="CHEBI:15378"/>
        <dbReference type="ChEBI" id="CHEBI:17359"/>
        <dbReference type="ChEBI" id="CHEBI:29919"/>
        <dbReference type="ChEBI" id="CHEBI:33542"/>
        <dbReference type="ChEBI" id="CHEBI:46245"/>
        <dbReference type="ChEBI" id="CHEBI:64183"/>
    </reaction>
    <physiologicalReaction direction="left-to-right" evidence="9">
        <dbReference type="Rhea" id="RHEA:38360"/>
    </physiologicalReaction>
</comment>
<comment type="catalytic activity">
    <reaction evidence="11">
        <text>a quinone + hydrogen sulfide + glutathione + H(+) = S-sulfanylglutathione + a quinol</text>
        <dbReference type="Rhea" id="RHEA:55156"/>
        <dbReference type="ChEBI" id="CHEBI:15378"/>
        <dbReference type="ChEBI" id="CHEBI:24646"/>
        <dbReference type="ChEBI" id="CHEBI:29919"/>
        <dbReference type="ChEBI" id="CHEBI:57925"/>
        <dbReference type="ChEBI" id="CHEBI:58905"/>
        <dbReference type="ChEBI" id="CHEBI:132124"/>
        <dbReference type="EC" id="1.8.5.8"/>
    </reaction>
    <physiologicalReaction direction="left-to-right" evidence="11">
        <dbReference type="Rhea" id="RHEA:55157"/>
    </physiologicalReaction>
</comment>
<comment type="catalytic activity">
    <reaction evidence="10">
        <text>ubiquinone-10 + hydrogen sulfide + glutathione + H(+) = S-sulfanylglutathione + ubiquinol-10</text>
        <dbReference type="Rhea" id="RHEA:62608"/>
        <dbReference type="ChEBI" id="CHEBI:15378"/>
        <dbReference type="ChEBI" id="CHEBI:29919"/>
        <dbReference type="ChEBI" id="CHEBI:46245"/>
        <dbReference type="ChEBI" id="CHEBI:57925"/>
        <dbReference type="ChEBI" id="CHEBI:58905"/>
        <dbReference type="ChEBI" id="CHEBI:64183"/>
    </reaction>
    <physiologicalReaction direction="left-to-right" evidence="10">
        <dbReference type="Rhea" id="RHEA:62609"/>
    </physiologicalReaction>
</comment>